<feature type="non-terminal residue" evidence="3">
    <location>
        <position position="382"/>
    </location>
</feature>
<feature type="compositionally biased region" description="Polar residues" evidence="1">
    <location>
        <begin position="337"/>
        <end position="350"/>
    </location>
</feature>
<dbReference type="InterPro" id="IPR051342">
    <property type="entry name" value="PDZ_scaffold"/>
</dbReference>
<dbReference type="Pfam" id="PF00595">
    <property type="entry name" value="PDZ"/>
    <property type="match status" value="1"/>
</dbReference>
<proteinExistence type="predicted"/>
<feature type="compositionally biased region" description="Pro residues" evidence="1">
    <location>
        <begin position="352"/>
        <end position="368"/>
    </location>
</feature>
<dbReference type="InterPro" id="IPR036034">
    <property type="entry name" value="PDZ_sf"/>
</dbReference>
<gene>
    <name evidence="3" type="ORF">BLA29_007086</name>
</gene>
<dbReference type="OrthoDB" id="42382at2759"/>
<sequence>MNGTRLSSNYDHQNSNQRIFVDNKRGEIEEEVIIYRLPGERLGMALRFDGGQSATETIRHVYVQSITLNSPSAKAIGLMLGMLREGDEILQIDGRSSSSLTRLECITLLRDAPVCIRLFVRRRNCTNSLNDGENVSMAQNCHTYPSTSVTTTTMTTLAVPKVSNCCQMPIHLPNNNLHLNHNHLNINNDSQNRLTTSLSSSTSSLISAANTPLLNQLLNSCSDQSIANNKKVPPPVPPRMATTTLSSKRKPRPMPIPPLTTDNPNEIITEQQHHQMNANQTCNQSSELKMIIKQNGGSNEIEHGQYSTPIVRQQNQQLTTNESTTVVEKPPRRKNSSQKCNGHPNVNGQVNHPPPLPPRRPKGPPPKPPIDRVQSIDNVNLI</sequence>
<dbReference type="PANTHER" id="PTHR19964:SF92">
    <property type="entry name" value="PATJ HOMOLOG"/>
    <property type="match status" value="1"/>
</dbReference>
<evidence type="ECO:0000259" key="2">
    <source>
        <dbReference type="PROSITE" id="PS50106"/>
    </source>
</evidence>
<dbReference type="SMART" id="SM00228">
    <property type="entry name" value="PDZ"/>
    <property type="match status" value="1"/>
</dbReference>
<organism evidence="3 4">
    <name type="scientific">Euroglyphus maynei</name>
    <name type="common">Mayne's house dust mite</name>
    <dbReference type="NCBI Taxonomy" id="6958"/>
    <lineage>
        <taxon>Eukaryota</taxon>
        <taxon>Metazoa</taxon>
        <taxon>Ecdysozoa</taxon>
        <taxon>Arthropoda</taxon>
        <taxon>Chelicerata</taxon>
        <taxon>Arachnida</taxon>
        <taxon>Acari</taxon>
        <taxon>Acariformes</taxon>
        <taxon>Sarcoptiformes</taxon>
        <taxon>Astigmata</taxon>
        <taxon>Psoroptidia</taxon>
        <taxon>Analgoidea</taxon>
        <taxon>Pyroglyphidae</taxon>
        <taxon>Pyroglyphinae</taxon>
        <taxon>Euroglyphus</taxon>
    </lineage>
</organism>
<reference evidence="3 4" key="1">
    <citation type="submission" date="2017-03" db="EMBL/GenBank/DDBJ databases">
        <title>Genome Survey of Euroglyphus maynei.</title>
        <authorList>
            <person name="Arlian L.G."/>
            <person name="Morgan M.S."/>
            <person name="Rider S.D."/>
        </authorList>
    </citation>
    <scope>NUCLEOTIDE SEQUENCE [LARGE SCALE GENOMIC DNA]</scope>
    <source>
        <strain evidence="3">Arlian Lab</strain>
        <tissue evidence="3">Whole body</tissue>
    </source>
</reference>
<dbReference type="PANTHER" id="PTHR19964">
    <property type="entry name" value="MULTIPLE PDZ DOMAIN PROTEIN"/>
    <property type="match status" value="1"/>
</dbReference>
<dbReference type="Gene3D" id="2.30.42.10">
    <property type="match status" value="1"/>
</dbReference>
<dbReference type="InterPro" id="IPR001478">
    <property type="entry name" value="PDZ"/>
</dbReference>
<dbReference type="SUPFAM" id="SSF50156">
    <property type="entry name" value="PDZ domain-like"/>
    <property type="match status" value="1"/>
</dbReference>
<accession>A0A1Y3B5B8</accession>
<dbReference type="AlphaFoldDB" id="A0A1Y3B5B8"/>
<feature type="region of interest" description="Disordered" evidence="1">
    <location>
        <begin position="312"/>
        <end position="382"/>
    </location>
</feature>
<feature type="region of interest" description="Disordered" evidence="1">
    <location>
        <begin position="225"/>
        <end position="264"/>
    </location>
</feature>
<evidence type="ECO:0000256" key="1">
    <source>
        <dbReference type="SAM" id="MobiDB-lite"/>
    </source>
</evidence>
<keyword evidence="4" id="KW-1185">Reference proteome</keyword>
<evidence type="ECO:0000313" key="3">
    <source>
        <dbReference type="EMBL" id="OTF75377.1"/>
    </source>
</evidence>
<name>A0A1Y3B5B8_EURMA</name>
<dbReference type="Proteomes" id="UP000194236">
    <property type="component" value="Unassembled WGS sequence"/>
</dbReference>
<dbReference type="CDD" id="cd00136">
    <property type="entry name" value="PDZ_canonical"/>
    <property type="match status" value="1"/>
</dbReference>
<feature type="domain" description="PDZ" evidence="2">
    <location>
        <begin position="31"/>
        <end position="124"/>
    </location>
</feature>
<comment type="caution">
    <text evidence="3">The sequence shown here is derived from an EMBL/GenBank/DDBJ whole genome shotgun (WGS) entry which is preliminary data.</text>
</comment>
<evidence type="ECO:0000313" key="4">
    <source>
        <dbReference type="Proteomes" id="UP000194236"/>
    </source>
</evidence>
<dbReference type="PROSITE" id="PS50106">
    <property type="entry name" value="PDZ"/>
    <property type="match status" value="1"/>
</dbReference>
<dbReference type="EMBL" id="MUJZ01042281">
    <property type="protein sequence ID" value="OTF75377.1"/>
    <property type="molecule type" value="Genomic_DNA"/>
</dbReference>
<protein>
    <submittedName>
        <fullName evidence="3">PDZ domain containing protein</fullName>
    </submittedName>
</protein>
<feature type="compositionally biased region" description="Polar residues" evidence="1">
    <location>
        <begin position="312"/>
        <end position="326"/>
    </location>
</feature>